<gene>
    <name evidence="4" type="primary">LOC108077631</name>
</gene>
<dbReference type="InterPro" id="IPR000010">
    <property type="entry name" value="Cystatin_dom"/>
</dbReference>
<dbReference type="RefSeq" id="XP_017026533.1">
    <property type="nucleotide sequence ID" value="XM_017171044.2"/>
</dbReference>
<feature type="chain" id="PRO_5027594938" evidence="1">
    <location>
        <begin position="20"/>
        <end position="124"/>
    </location>
</feature>
<organism evidence="3 4">
    <name type="scientific">Drosophila kikkawai</name>
    <name type="common">Fruit fly</name>
    <dbReference type="NCBI Taxonomy" id="30033"/>
    <lineage>
        <taxon>Eukaryota</taxon>
        <taxon>Metazoa</taxon>
        <taxon>Ecdysozoa</taxon>
        <taxon>Arthropoda</taxon>
        <taxon>Hexapoda</taxon>
        <taxon>Insecta</taxon>
        <taxon>Pterygota</taxon>
        <taxon>Neoptera</taxon>
        <taxon>Endopterygota</taxon>
        <taxon>Diptera</taxon>
        <taxon>Brachycera</taxon>
        <taxon>Muscomorpha</taxon>
        <taxon>Ephydroidea</taxon>
        <taxon>Drosophilidae</taxon>
        <taxon>Drosophila</taxon>
        <taxon>Sophophora</taxon>
    </lineage>
</organism>
<evidence type="ECO:0000313" key="4">
    <source>
        <dbReference type="RefSeq" id="XP_017026533.1"/>
    </source>
</evidence>
<evidence type="ECO:0000313" key="3">
    <source>
        <dbReference type="Proteomes" id="UP001652661"/>
    </source>
</evidence>
<dbReference type="Pfam" id="PF00031">
    <property type="entry name" value="Cystatin"/>
    <property type="match status" value="1"/>
</dbReference>
<dbReference type="AlphaFoldDB" id="A0A6P4IVW0"/>
<evidence type="ECO:0000256" key="1">
    <source>
        <dbReference type="SAM" id="SignalP"/>
    </source>
</evidence>
<proteinExistence type="predicted"/>
<dbReference type="Proteomes" id="UP001652661">
    <property type="component" value="Chromosome 3R"/>
</dbReference>
<protein>
    <submittedName>
        <fullName evidence="4">Cystatin-like protein</fullName>
    </submittedName>
</protein>
<feature type="signal peptide" evidence="1">
    <location>
        <begin position="1"/>
        <end position="19"/>
    </location>
</feature>
<keyword evidence="3" id="KW-1185">Reference proteome</keyword>
<dbReference type="SMART" id="SM00043">
    <property type="entry name" value="CY"/>
    <property type="match status" value="1"/>
</dbReference>
<evidence type="ECO:0000259" key="2">
    <source>
        <dbReference type="SMART" id="SM00043"/>
    </source>
</evidence>
<feature type="domain" description="Cystatin" evidence="2">
    <location>
        <begin position="23"/>
        <end position="115"/>
    </location>
</feature>
<dbReference type="CDD" id="cd00042">
    <property type="entry name" value="CY"/>
    <property type="match status" value="1"/>
</dbReference>
<accession>A0A6P4IVW0</accession>
<dbReference type="InterPro" id="IPR046350">
    <property type="entry name" value="Cystatin_sf"/>
</dbReference>
<reference evidence="4" key="1">
    <citation type="submission" date="2025-08" db="UniProtKB">
        <authorList>
            <consortium name="RefSeq"/>
        </authorList>
    </citation>
    <scope>IDENTIFICATION</scope>
    <source>
        <strain evidence="4">14028-0561.14</strain>
        <tissue evidence="4">Whole fly</tissue>
    </source>
</reference>
<dbReference type="SUPFAM" id="SSF54403">
    <property type="entry name" value="Cystatin/monellin"/>
    <property type="match status" value="1"/>
</dbReference>
<dbReference type="GeneID" id="108077631"/>
<keyword evidence="1" id="KW-0732">Signal</keyword>
<dbReference type="GO" id="GO:0004869">
    <property type="term" value="F:cysteine-type endopeptidase inhibitor activity"/>
    <property type="evidence" value="ECO:0007669"/>
    <property type="project" value="InterPro"/>
</dbReference>
<name>A0A6P4IVW0_DROKI</name>
<dbReference type="OrthoDB" id="6357437at2759"/>
<sequence>MQSMKVIFVLALTLATASALRSRLFGAPKPLEGEELETAKVLLTSTLEELAAGEGPKYEVITVTSATRKVVSGSLDTFVVELSNGSENKDCKVQIWSQPWLKPLGTGTNVKIYCQDDEVVERTW</sequence>
<dbReference type="Gene3D" id="3.10.450.10">
    <property type="match status" value="1"/>
</dbReference>